<gene>
    <name evidence="2" type="ORF">DCAF_LOCUS5501</name>
</gene>
<sequence length="86" mass="10164">ATQERVGPRRIDLKQPHYMYHRQNSVFHFPLKTKGKNVAHKAVRLFNHVMFSNLDPTRTGHKPIQGLKKKIERSREEEKGSMQKMI</sequence>
<accession>A0AAV1R451</accession>
<comment type="caution">
    <text evidence="2">The sequence shown here is derived from an EMBL/GenBank/DDBJ whole genome shotgun (WGS) entry which is preliminary data.</text>
</comment>
<proteinExistence type="predicted"/>
<name>A0AAV1R451_9ROSI</name>
<dbReference type="AlphaFoldDB" id="A0AAV1R451"/>
<evidence type="ECO:0000256" key="1">
    <source>
        <dbReference type="SAM" id="MobiDB-lite"/>
    </source>
</evidence>
<protein>
    <submittedName>
        <fullName evidence="2">Uncharacterized protein</fullName>
    </submittedName>
</protein>
<evidence type="ECO:0000313" key="3">
    <source>
        <dbReference type="Proteomes" id="UP001314170"/>
    </source>
</evidence>
<feature type="non-terminal residue" evidence="2">
    <location>
        <position position="1"/>
    </location>
</feature>
<dbReference type="EMBL" id="CAWUPB010000858">
    <property type="protein sequence ID" value="CAK7327785.1"/>
    <property type="molecule type" value="Genomic_DNA"/>
</dbReference>
<feature type="region of interest" description="Disordered" evidence="1">
    <location>
        <begin position="55"/>
        <end position="86"/>
    </location>
</feature>
<reference evidence="2 3" key="1">
    <citation type="submission" date="2024-01" db="EMBL/GenBank/DDBJ databases">
        <authorList>
            <person name="Waweru B."/>
        </authorList>
    </citation>
    <scope>NUCLEOTIDE SEQUENCE [LARGE SCALE GENOMIC DNA]</scope>
</reference>
<feature type="non-terminal residue" evidence="2">
    <location>
        <position position="86"/>
    </location>
</feature>
<organism evidence="2 3">
    <name type="scientific">Dovyalis caffra</name>
    <dbReference type="NCBI Taxonomy" id="77055"/>
    <lineage>
        <taxon>Eukaryota</taxon>
        <taxon>Viridiplantae</taxon>
        <taxon>Streptophyta</taxon>
        <taxon>Embryophyta</taxon>
        <taxon>Tracheophyta</taxon>
        <taxon>Spermatophyta</taxon>
        <taxon>Magnoliopsida</taxon>
        <taxon>eudicotyledons</taxon>
        <taxon>Gunneridae</taxon>
        <taxon>Pentapetalae</taxon>
        <taxon>rosids</taxon>
        <taxon>fabids</taxon>
        <taxon>Malpighiales</taxon>
        <taxon>Salicaceae</taxon>
        <taxon>Flacourtieae</taxon>
        <taxon>Dovyalis</taxon>
    </lineage>
</organism>
<feature type="compositionally biased region" description="Basic and acidic residues" evidence="1">
    <location>
        <begin position="73"/>
        <end position="86"/>
    </location>
</feature>
<evidence type="ECO:0000313" key="2">
    <source>
        <dbReference type="EMBL" id="CAK7327785.1"/>
    </source>
</evidence>
<dbReference type="Proteomes" id="UP001314170">
    <property type="component" value="Unassembled WGS sequence"/>
</dbReference>
<keyword evidence="3" id="KW-1185">Reference proteome</keyword>